<dbReference type="Pfam" id="PF18556">
    <property type="entry name" value="TetR_C_35"/>
    <property type="match status" value="1"/>
</dbReference>
<dbReference type="STRING" id="398843.A3K89_04540"/>
<evidence type="ECO:0000259" key="3">
    <source>
        <dbReference type="PROSITE" id="PS50977"/>
    </source>
</evidence>
<dbReference type="InterPro" id="IPR040611">
    <property type="entry name" value="AlkX_C"/>
</dbReference>
<dbReference type="SUPFAM" id="SSF46689">
    <property type="entry name" value="Homeodomain-like"/>
    <property type="match status" value="1"/>
</dbReference>
<name>A0A239DW20_9NOCA</name>
<feature type="DNA-binding region" description="H-T-H motif" evidence="2">
    <location>
        <begin position="61"/>
        <end position="80"/>
    </location>
</feature>
<evidence type="ECO:0000256" key="2">
    <source>
        <dbReference type="PROSITE-ProRule" id="PRU00335"/>
    </source>
</evidence>
<dbReference type="InterPro" id="IPR009057">
    <property type="entry name" value="Homeodomain-like_sf"/>
</dbReference>
<keyword evidence="1 2" id="KW-0238">DNA-binding</keyword>
<dbReference type="EMBL" id="FZOW01000002">
    <property type="protein sequence ID" value="SNS36439.1"/>
    <property type="molecule type" value="Genomic_DNA"/>
</dbReference>
<reference evidence="5" key="1">
    <citation type="submission" date="2017-06" db="EMBL/GenBank/DDBJ databases">
        <authorList>
            <person name="Varghese N."/>
            <person name="Submissions S."/>
        </authorList>
    </citation>
    <scope>NUCLEOTIDE SEQUENCE [LARGE SCALE GENOMIC DNA]</scope>
    <source>
        <strain evidence="5">JCM 23211</strain>
    </source>
</reference>
<dbReference type="Pfam" id="PF00440">
    <property type="entry name" value="TetR_N"/>
    <property type="match status" value="1"/>
</dbReference>
<dbReference type="AlphaFoldDB" id="A0A239DW20"/>
<dbReference type="InterPro" id="IPR001647">
    <property type="entry name" value="HTH_TetR"/>
</dbReference>
<dbReference type="Proteomes" id="UP000198327">
    <property type="component" value="Unassembled WGS sequence"/>
</dbReference>
<dbReference type="PROSITE" id="PS50977">
    <property type="entry name" value="HTH_TETR_2"/>
    <property type="match status" value="1"/>
</dbReference>
<sequence>MTTTWGGSFLQAPLPGAADRLADVTSQPVSPYKSAASNLMRTTILDSLHDLLLERTWSTVNMADVAKAAGISRQTLYKEFGTRKGLAQGYALRLTDSFVTAVDDAVYSNEGDGLQTLYVSFTEFFGRSAQDPLVMSMLTDDPPPDLLRLVTTEAGILIEHAAFRLAQTFQRSWLHASPHNADILGRAVVRLAISYISMPPSNSADVAADLASLLTPFLDKVQGTA</sequence>
<dbReference type="Gene3D" id="1.10.357.10">
    <property type="entry name" value="Tetracycline Repressor, domain 2"/>
    <property type="match status" value="1"/>
</dbReference>
<feature type="domain" description="HTH tetR-type" evidence="3">
    <location>
        <begin position="38"/>
        <end position="98"/>
    </location>
</feature>
<gene>
    <name evidence="4" type="ORF">SAMN05421642_10260</name>
</gene>
<evidence type="ECO:0000313" key="4">
    <source>
        <dbReference type="EMBL" id="SNS36439.1"/>
    </source>
</evidence>
<evidence type="ECO:0000313" key="5">
    <source>
        <dbReference type="Proteomes" id="UP000198327"/>
    </source>
</evidence>
<keyword evidence="5" id="KW-1185">Reference proteome</keyword>
<proteinExistence type="predicted"/>
<dbReference type="GO" id="GO:0003677">
    <property type="term" value="F:DNA binding"/>
    <property type="evidence" value="ECO:0007669"/>
    <property type="project" value="UniProtKB-UniRule"/>
</dbReference>
<accession>A0A239DW20</accession>
<evidence type="ECO:0000256" key="1">
    <source>
        <dbReference type="ARBA" id="ARBA00023125"/>
    </source>
</evidence>
<organism evidence="4 5">
    <name type="scientific">Rhodococcoides kyotonense</name>
    <dbReference type="NCBI Taxonomy" id="398843"/>
    <lineage>
        <taxon>Bacteria</taxon>
        <taxon>Bacillati</taxon>
        <taxon>Actinomycetota</taxon>
        <taxon>Actinomycetes</taxon>
        <taxon>Mycobacteriales</taxon>
        <taxon>Nocardiaceae</taxon>
        <taxon>Rhodococcoides</taxon>
    </lineage>
</organism>
<protein>
    <submittedName>
        <fullName evidence="4">DNA-binding transcriptional regulator, AcrR family</fullName>
    </submittedName>
</protein>